<dbReference type="CDD" id="cd07035">
    <property type="entry name" value="TPP_PYR_POX_like"/>
    <property type="match status" value="1"/>
</dbReference>
<dbReference type="Pfam" id="PF02776">
    <property type="entry name" value="TPP_enzyme_N"/>
    <property type="match status" value="1"/>
</dbReference>
<dbReference type="PANTHER" id="PTHR18968">
    <property type="entry name" value="THIAMINE PYROPHOSPHATE ENZYMES"/>
    <property type="match status" value="1"/>
</dbReference>
<dbReference type="GO" id="GO:0009097">
    <property type="term" value="P:isoleucine biosynthetic process"/>
    <property type="evidence" value="ECO:0007669"/>
    <property type="project" value="TreeGrafter"/>
</dbReference>
<evidence type="ECO:0000259" key="6">
    <source>
        <dbReference type="Pfam" id="PF02776"/>
    </source>
</evidence>
<accession>A0A845MDV6</accession>
<dbReference type="InterPro" id="IPR029035">
    <property type="entry name" value="DHS-like_NAD/FAD-binding_dom"/>
</dbReference>
<evidence type="ECO:0000313" key="8">
    <source>
        <dbReference type="Proteomes" id="UP000445696"/>
    </source>
</evidence>
<evidence type="ECO:0000259" key="5">
    <source>
        <dbReference type="Pfam" id="PF02775"/>
    </source>
</evidence>
<feature type="domain" description="Thiamine pyrophosphate enzyme central" evidence="4">
    <location>
        <begin position="189"/>
        <end position="324"/>
    </location>
</feature>
<comment type="caution">
    <text evidence="7">The sequence shown here is derived from an EMBL/GenBank/DDBJ whole genome shotgun (WGS) entry which is preliminary data.</text>
</comment>
<dbReference type="FunFam" id="3.40.50.970:FF:000007">
    <property type="entry name" value="Acetolactate synthase"/>
    <property type="match status" value="1"/>
</dbReference>
<dbReference type="PANTHER" id="PTHR18968:SF129">
    <property type="entry name" value="ACETOLACTATE SYNTHASE"/>
    <property type="match status" value="1"/>
</dbReference>
<sequence length="549" mass="60053">MTRNGAELLVKCLESLDVKFVFGIPGAKIDAVFDALLDSPIKLILCRHEQNACFMAAAYGRLTGKPGVVLVTSGPGVGNMLTGLLTATTEGDPVVAIGGNVSRRMLHKASHQAAQNVKLMEGATKSSQEIYLADEIPEAIVNAFRIAMAPRRGACFLSLPVDVSHEKTDAGVIEAGEIDYAGKASDAALEKAAAIITGAKSPVLLLGEEASQPKAARAVHDLLTAHKIPVVSTFQAAGVVCKEYLDLFFGRVGLFNNQPGDKILRQADVVITIGYDAVEYDPEIWNSGDRKKIIHIDHVMSDIHLAYQTDVELLGGVAENIRALIPMLVDMPPMDQHKNVRKEYEDYLVNPKALTECKGKIHPLRFIHQLHEYLDENVIVACDIGTHGMWMSRYFLSHVPHQLLISNGQQTLGVALPWAMASKLAHPEKTVLATVGDGGFLFSATELETAVREKLHFILFVWDSGNYDMVLEQQLMKYKRRSGVDLGYYDVVKFAEAFGATGYRLDDSSKFDEIMQQALADEGPVLVHMPVDYSDNMELFVATDPNAGH</sequence>
<dbReference type="EC" id="2.2.1.6" evidence="7"/>
<keyword evidence="7" id="KW-0808">Transferase</keyword>
<dbReference type="SUPFAM" id="SSF52467">
    <property type="entry name" value="DHS-like NAD/FAD-binding domain"/>
    <property type="match status" value="1"/>
</dbReference>
<dbReference type="InterPro" id="IPR012000">
    <property type="entry name" value="Thiamin_PyroP_enz_cen_dom"/>
</dbReference>
<dbReference type="NCBIfam" id="NF006378">
    <property type="entry name" value="PRK08617.1"/>
    <property type="match status" value="1"/>
</dbReference>
<dbReference type="GO" id="GO:0034077">
    <property type="term" value="P:butanediol metabolic process"/>
    <property type="evidence" value="ECO:0007669"/>
    <property type="project" value="InterPro"/>
</dbReference>
<dbReference type="Pfam" id="PF00205">
    <property type="entry name" value="TPP_enzyme_M"/>
    <property type="match status" value="1"/>
</dbReference>
<dbReference type="GO" id="GO:0000287">
    <property type="term" value="F:magnesium ion binding"/>
    <property type="evidence" value="ECO:0007669"/>
    <property type="project" value="InterPro"/>
</dbReference>
<dbReference type="Gene3D" id="3.40.50.970">
    <property type="match status" value="2"/>
</dbReference>
<dbReference type="Proteomes" id="UP000445696">
    <property type="component" value="Unassembled WGS sequence"/>
</dbReference>
<dbReference type="EMBL" id="WTVA01000002">
    <property type="protein sequence ID" value="MZR21841.1"/>
    <property type="molecule type" value="Genomic_DNA"/>
</dbReference>
<evidence type="ECO:0000313" key="7">
    <source>
        <dbReference type="EMBL" id="MZR21841.1"/>
    </source>
</evidence>
<feature type="domain" description="Thiamine pyrophosphate enzyme N-terminal TPP-binding" evidence="6">
    <location>
        <begin position="4"/>
        <end position="113"/>
    </location>
</feature>
<feature type="domain" description="Thiamine pyrophosphate enzyme TPP-binding" evidence="5">
    <location>
        <begin position="383"/>
        <end position="528"/>
    </location>
</feature>
<gene>
    <name evidence="7" type="primary">alsS</name>
    <name evidence="7" type="ORF">GQF03_05815</name>
</gene>
<dbReference type="SUPFAM" id="SSF52518">
    <property type="entry name" value="Thiamin diphosphate-binding fold (THDP-binding)"/>
    <property type="match status" value="2"/>
</dbReference>
<dbReference type="InterPro" id="IPR011766">
    <property type="entry name" value="TPP_enzyme_TPP-bd"/>
</dbReference>
<dbReference type="GO" id="GO:0009099">
    <property type="term" value="P:L-valine biosynthetic process"/>
    <property type="evidence" value="ECO:0007669"/>
    <property type="project" value="TreeGrafter"/>
</dbReference>
<dbReference type="GO" id="GO:0005948">
    <property type="term" value="C:acetolactate synthase complex"/>
    <property type="evidence" value="ECO:0007669"/>
    <property type="project" value="TreeGrafter"/>
</dbReference>
<dbReference type="GO" id="GO:0050660">
    <property type="term" value="F:flavin adenine dinucleotide binding"/>
    <property type="evidence" value="ECO:0007669"/>
    <property type="project" value="TreeGrafter"/>
</dbReference>
<dbReference type="InterPro" id="IPR012001">
    <property type="entry name" value="Thiamin_PyroP_enz_TPP-bd_dom"/>
</dbReference>
<dbReference type="Gene3D" id="3.40.50.1220">
    <property type="entry name" value="TPP-binding domain"/>
    <property type="match status" value="1"/>
</dbReference>
<dbReference type="Pfam" id="PF02775">
    <property type="entry name" value="TPP_enzyme_C"/>
    <property type="match status" value="1"/>
</dbReference>
<dbReference type="GO" id="GO:0003984">
    <property type="term" value="F:acetolactate synthase activity"/>
    <property type="evidence" value="ECO:0007669"/>
    <property type="project" value="UniProtKB-EC"/>
</dbReference>
<dbReference type="OrthoDB" id="4494979at2"/>
<dbReference type="GO" id="GO:0030976">
    <property type="term" value="F:thiamine pyrophosphate binding"/>
    <property type="evidence" value="ECO:0007669"/>
    <property type="project" value="InterPro"/>
</dbReference>
<dbReference type="AlphaFoldDB" id="A0A845MDV6"/>
<dbReference type="InterPro" id="IPR029061">
    <property type="entry name" value="THDP-binding"/>
</dbReference>
<organism evidence="7 8">
    <name type="scientific">Sneathiella chungangensis</name>
    <dbReference type="NCBI Taxonomy" id="1418234"/>
    <lineage>
        <taxon>Bacteria</taxon>
        <taxon>Pseudomonadati</taxon>
        <taxon>Pseudomonadota</taxon>
        <taxon>Alphaproteobacteria</taxon>
        <taxon>Sneathiellales</taxon>
        <taxon>Sneathiellaceae</taxon>
        <taxon>Sneathiella</taxon>
    </lineage>
</organism>
<dbReference type="InterPro" id="IPR045229">
    <property type="entry name" value="TPP_enz"/>
</dbReference>
<keyword evidence="8" id="KW-1185">Reference proteome</keyword>
<name>A0A845MDV6_9PROT</name>
<keyword evidence="2 3" id="KW-0786">Thiamine pyrophosphate</keyword>
<evidence type="ECO:0000259" key="4">
    <source>
        <dbReference type="Pfam" id="PF00205"/>
    </source>
</evidence>
<comment type="similarity">
    <text evidence="1 3">Belongs to the TPP enzyme family.</text>
</comment>
<evidence type="ECO:0000256" key="1">
    <source>
        <dbReference type="ARBA" id="ARBA00007812"/>
    </source>
</evidence>
<proteinExistence type="inferred from homology"/>
<reference evidence="7 8" key="1">
    <citation type="journal article" date="2014" name="Int. J. Syst. Evol. Microbiol.">
        <title>Sneathiella chungangensis sp. nov., isolated from a marine sand, and emended description of the genus Sneathiella.</title>
        <authorList>
            <person name="Siamphan C."/>
            <person name="Kim H."/>
            <person name="Lee J.S."/>
            <person name="Kim W."/>
        </authorList>
    </citation>
    <scope>NUCLEOTIDE SEQUENCE [LARGE SCALE GENOMIC DNA]</scope>
    <source>
        <strain evidence="7 8">KCTC 32476</strain>
    </source>
</reference>
<protein>
    <submittedName>
        <fullName evidence="7">Acetolactate synthase AlsS</fullName>
        <ecNumber evidence="7">2.2.1.6</ecNumber>
    </submittedName>
</protein>
<dbReference type="InterPro" id="IPR012782">
    <property type="entry name" value="Acetolactate_synth_catblc"/>
</dbReference>
<evidence type="ECO:0000256" key="3">
    <source>
        <dbReference type="RuleBase" id="RU362132"/>
    </source>
</evidence>
<dbReference type="RefSeq" id="WP_161338272.1">
    <property type="nucleotide sequence ID" value="NZ_JBHSDG010000001.1"/>
</dbReference>
<dbReference type="NCBIfam" id="TIGR02418">
    <property type="entry name" value="acolac_catab"/>
    <property type="match status" value="1"/>
</dbReference>
<evidence type="ECO:0000256" key="2">
    <source>
        <dbReference type="ARBA" id="ARBA00023052"/>
    </source>
</evidence>